<dbReference type="Gene3D" id="3.40.50.300">
    <property type="entry name" value="P-loop containing nucleotide triphosphate hydrolases"/>
    <property type="match status" value="1"/>
</dbReference>
<feature type="transmembrane region" description="Helical" evidence="7">
    <location>
        <begin position="237"/>
        <end position="260"/>
    </location>
</feature>
<dbReference type="EMBL" id="CAFABI010000048">
    <property type="protein sequence ID" value="CAB4826734.1"/>
    <property type="molecule type" value="Genomic_DNA"/>
</dbReference>
<dbReference type="CDD" id="cd18584">
    <property type="entry name" value="ABC_6TM_AarD_CydD"/>
    <property type="match status" value="1"/>
</dbReference>
<dbReference type="GO" id="GO:0140359">
    <property type="term" value="F:ABC-type transporter activity"/>
    <property type="evidence" value="ECO:0007669"/>
    <property type="project" value="InterPro"/>
</dbReference>
<evidence type="ECO:0000256" key="1">
    <source>
        <dbReference type="ARBA" id="ARBA00004141"/>
    </source>
</evidence>
<dbReference type="NCBIfam" id="TIGR02857">
    <property type="entry name" value="CydD"/>
    <property type="match status" value="1"/>
</dbReference>
<evidence type="ECO:0000313" key="10">
    <source>
        <dbReference type="EMBL" id="CAB4826734.1"/>
    </source>
</evidence>
<feature type="transmembrane region" description="Helical" evidence="7">
    <location>
        <begin position="21"/>
        <end position="47"/>
    </location>
</feature>
<organism evidence="10">
    <name type="scientific">freshwater metagenome</name>
    <dbReference type="NCBI Taxonomy" id="449393"/>
    <lineage>
        <taxon>unclassified sequences</taxon>
        <taxon>metagenomes</taxon>
        <taxon>ecological metagenomes</taxon>
    </lineage>
</organism>
<dbReference type="InterPro" id="IPR027417">
    <property type="entry name" value="P-loop_NTPase"/>
</dbReference>
<dbReference type="InterPro" id="IPR003439">
    <property type="entry name" value="ABC_transporter-like_ATP-bd"/>
</dbReference>
<dbReference type="PROSITE" id="PS50929">
    <property type="entry name" value="ABC_TM1F"/>
    <property type="match status" value="1"/>
</dbReference>
<keyword evidence="5 7" id="KW-1133">Transmembrane helix</keyword>
<dbReference type="AlphaFoldDB" id="A0A6J7A220"/>
<keyword evidence="2 7" id="KW-0812">Transmembrane</keyword>
<dbReference type="InterPro" id="IPR014216">
    <property type="entry name" value="ABC_transptr_CydD"/>
</dbReference>
<dbReference type="InterPro" id="IPR003593">
    <property type="entry name" value="AAA+_ATPase"/>
</dbReference>
<evidence type="ECO:0000256" key="4">
    <source>
        <dbReference type="ARBA" id="ARBA00022840"/>
    </source>
</evidence>
<proteinExistence type="predicted"/>
<accession>A0A6J7A220</accession>
<keyword evidence="3" id="KW-0547">Nucleotide-binding</keyword>
<dbReference type="GO" id="GO:0016887">
    <property type="term" value="F:ATP hydrolysis activity"/>
    <property type="evidence" value="ECO:0007669"/>
    <property type="project" value="InterPro"/>
</dbReference>
<dbReference type="PANTHER" id="PTHR24221:SF590">
    <property type="entry name" value="COMPONENT LINKED WITH THE ASSEMBLY OF CYTOCHROME' TRANSPORT TRANSMEMBRANE ATP-BINDING PROTEIN ABC TRANSPORTER CYDD-RELATED"/>
    <property type="match status" value="1"/>
</dbReference>
<evidence type="ECO:0000256" key="7">
    <source>
        <dbReference type="SAM" id="Phobius"/>
    </source>
</evidence>
<keyword evidence="6 7" id="KW-0472">Membrane</keyword>
<dbReference type="SUPFAM" id="SSF90123">
    <property type="entry name" value="ABC transporter transmembrane region"/>
    <property type="match status" value="1"/>
</dbReference>
<keyword evidence="4" id="KW-0067">ATP-binding</keyword>
<dbReference type="InterPro" id="IPR036640">
    <property type="entry name" value="ABC1_TM_sf"/>
</dbReference>
<dbReference type="Gene3D" id="1.20.1560.10">
    <property type="entry name" value="ABC transporter type 1, transmembrane domain"/>
    <property type="match status" value="1"/>
</dbReference>
<evidence type="ECO:0000256" key="5">
    <source>
        <dbReference type="ARBA" id="ARBA00022989"/>
    </source>
</evidence>
<evidence type="ECO:0000256" key="2">
    <source>
        <dbReference type="ARBA" id="ARBA00022692"/>
    </source>
</evidence>
<name>A0A6J7A220_9ZZZZ</name>
<feature type="transmembrane region" description="Helical" evidence="7">
    <location>
        <begin position="53"/>
        <end position="71"/>
    </location>
</feature>
<dbReference type="GO" id="GO:0005524">
    <property type="term" value="F:ATP binding"/>
    <property type="evidence" value="ECO:0007669"/>
    <property type="project" value="UniProtKB-KW"/>
</dbReference>
<sequence length="541" mass="58265">MKSSDLRLLLTASGSRRLLSVGIFAAVMWATILIANAVLIAEVIIGIMSHAPGVNHSIILLALLWVLRALFNAGFEHWTSSQAVTIKRNLRNSTTSKVATYSGTSPAQLSTVLTKGLNGLDIYLGRFIPQMIFASIVPFAVMATMFLEDRLSAFIALVTLPLIPFFGALIGRYSADSVARKWQSLGTLSRYFEDSLRGFATLKIFGRSHSQSKRIGVMGQKYTDETMQVLKISFISAFALELVATISVAVVAVSVGLRLVSGSMDFKPALIVLILAPEVYFPVRNAASLFHASEDGTEALRQIAIVRGALSQEVAQSSEAIERNDVTSIHWSDWEFAKDAIETVVVPGSRVKAGELTFIIGESGIGKTTFAKNLLGMTHSANLCVTTNKGDIAITPEKTDVWQKLIGWIPQNPQLASGTVRDQFILLSPSLSDADIERALEAAGLSLSDLPNGLETKIAGGEQGNSASGGQIRRIAVARALIRNPLLIIADEPTADLDQESANHVMRALRSAQEEGAIVIAITHDTSAMVAGDQILRVIRK</sequence>
<feature type="domain" description="ABC transporter" evidence="8">
    <location>
        <begin position="321"/>
        <end position="541"/>
    </location>
</feature>
<dbReference type="GO" id="GO:0042883">
    <property type="term" value="P:cysteine transport"/>
    <property type="evidence" value="ECO:0007669"/>
    <property type="project" value="InterPro"/>
</dbReference>
<dbReference type="GO" id="GO:0016020">
    <property type="term" value="C:membrane"/>
    <property type="evidence" value="ECO:0007669"/>
    <property type="project" value="UniProtKB-SubCell"/>
</dbReference>
<dbReference type="Pfam" id="PF00005">
    <property type="entry name" value="ABC_tran"/>
    <property type="match status" value="1"/>
</dbReference>
<evidence type="ECO:0000259" key="8">
    <source>
        <dbReference type="PROSITE" id="PS50893"/>
    </source>
</evidence>
<dbReference type="InterPro" id="IPR011527">
    <property type="entry name" value="ABC1_TM_dom"/>
</dbReference>
<dbReference type="PANTHER" id="PTHR24221">
    <property type="entry name" value="ATP-BINDING CASSETTE SUB-FAMILY B"/>
    <property type="match status" value="1"/>
</dbReference>
<feature type="transmembrane region" description="Helical" evidence="7">
    <location>
        <begin position="153"/>
        <end position="171"/>
    </location>
</feature>
<evidence type="ECO:0000256" key="3">
    <source>
        <dbReference type="ARBA" id="ARBA00022741"/>
    </source>
</evidence>
<dbReference type="SUPFAM" id="SSF52540">
    <property type="entry name" value="P-loop containing nucleoside triphosphate hydrolases"/>
    <property type="match status" value="1"/>
</dbReference>
<feature type="transmembrane region" description="Helical" evidence="7">
    <location>
        <begin position="127"/>
        <end position="147"/>
    </location>
</feature>
<protein>
    <submittedName>
        <fullName evidence="10">Unannotated protein</fullName>
    </submittedName>
</protein>
<dbReference type="SMART" id="SM00382">
    <property type="entry name" value="AAA"/>
    <property type="match status" value="1"/>
</dbReference>
<evidence type="ECO:0000256" key="6">
    <source>
        <dbReference type="ARBA" id="ARBA00023136"/>
    </source>
</evidence>
<dbReference type="InterPro" id="IPR039421">
    <property type="entry name" value="Type_1_exporter"/>
</dbReference>
<comment type="subcellular location">
    <subcellularLocation>
        <location evidence="1">Membrane</location>
        <topology evidence="1">Multi-pass membrane protein</topology>
    </subcellularLocation>
</comment>
<evidence type="ECO:0000259" key="9">
    <source>
        <dbReference type="PROSITE" id="PS50929"/>
    </source>
</evidence>
<feature type="domain" description="ABC transmembrane type-1" evidence="9">
    <location>
        <begin position="21"/>
        <end position="295"/>
    </location>
</feature>
<gene>
    <name evidence="10" type="ORF">UFOPK3197_00571</name>
</gene>
<dbReference type="PROSITE" id="PS50893">
    <property type="entry name" value="ABC_TRANSPORTER_2"/>
    <property type="match status" value="1"/>
</dbReference>
<dbReference type="Pfam" id="PF00664">
    <property type="entry name" value="ABC_membrane"/>
    <property type="match status" value="1"/>
</dbReference>
<reference evidence="10" key="1">
    <citation type="submission" date="2020-05" db="EMBL/GenBank/DDBJ databases">
        <authorList>
            <person name="Chiriac C."/>
            <person name="Salcher M."/>
            <person name="Ghai R."/>
            <person name="Kavagutti S V."/>
        </authorList>
    </citation>
    <scope>NUCLEOTIDE SEQUENCE</scope>
</reference>